<evidence type="ECO:0000313" key="2">
    <source>
        <dbReference type="Proteomes" id="UP000799324"/>
    </source>
</evidence>
<name>A0A6A6SIZ3_9PLEO</name>
<organism evidence="1 2">
    <name type="scientific">Lophiostoma macrostomum CBS 122681</name>
    <dbReference type="NCBI Taxonomy" id="1314788"/>
    <lineage>
        <taxon>Eukaryota</taxon>
        <taxon>Fungi</taxon>
        <taxon>Dikarya</taxon>
        <taxon>Ascomycota</taxon>
        <taxon>Pezizomycotina</taxon>
        <taxon>Dothideomycetes</taxon>
        <taxon>Pleosporomycetidae</taxon>
        <taxon>Pleosporales</taxon>
        <taxon>Lophiostomataceae</taxon>
        <taxon>Lophiostoma</taxon>
    </lineage>
</organism>
<evidence type="ECO:0000313" key="1">
    <source>
        <dbReference type="EMBL" id="KAF2647719.1"/>
    </source>
</evidence>
<sequence>MSICSRTLVDEARAAAGHSLEQWHRFYFVTKDEAIQLSKAYPDWQRWIHIPANKKEEMLARINRHLAAEGIPMVEMSILKWRMSQLMRSIPRNPCKSDR</sequence>
<proteinExistence type="predicted"/>
<reference evidence="1" key="1">
    <citation type="journal article" date="2020" name="Stud. Mycol.">
        <title>101 Dothideomycetes genomes: a test case for predicting lifestyles and emergence of pathogens.</title>
        <authorList>
            <person name="Haridas S."/>
            <person name="Albert R."/>
            <person name="Binder M."/>
            <person name="Bloem J."/>
            <person name="Labutti K."/>
            <person name="Salamov A."/>
            <person name="Andreopoulos B."/>
            <person name="Baker S."/>
            <person name="Barry K."/>
            <person name="Bills G."/>
            <person name="Bluhm B."/>
            <person name="Cannon C."/>
            <person name="Castanera R."/>
            <person name="Culley D."/>
            <person name="Daum C."/>
            <person name="Ezra D."/>
            <person name="Gonzalez J."/>
            <person name="Henrissat B."/>
            <person name="Kuo A."/>
            <person name="Liang C."/>
            <person name="Lipzen A."/>
            <person name="Lutzoni F."/>
            <person name="Magnuson J."/>
            <person name="Mondo S."/>
            <person name="Nolan M."/>
            <person name="Ohm R."/>
            <person name="Pangilinan J."/>
            <person name="Park H.-J."/>
            <person name="Ramirez L."/>
            <person name="Alfaro M."/>
            <person name="Sun H."/>
            <person name="Tritt A."/>
            <person name="Yoshinaga Y."/>
            <person name="Zwiers L.-H."/>
            <person name="Turgeon B."/>
            <person name="Goodwin S."/>
            <person name="Spatafora J."/>
            <person name="Crous P."/>
            <person name="Grigoriev I."/>
        </authorList>
    </citation>
    <scope>NUCLEOTIDE SEQUENCE</scope>
    <source>
        <strain evidence="1">CBS 122681</strain>
    </source>
</reference>
<dbReference type="OrthoDB" id="3937045at2759"/>
<protein>
    <submittedName>
        <fullName evidence="1">Uncharacterized protein</fullName>
    </submittedName>
</protein>
<dbReference type="AlphaFoldDB" id="A0A6A6SIZ3"/>
<dbReference type="Proteomes" id="UP000799324">
    <property type="component" value="Unassembled WGS sequence"/>
</dbReference>
<gene>
    <name evidence="1" type="ORF">K491DRAFT_614145</name>
</gene>
<keyword evidence="2" id="KW-1185">Reference proteome</keyword>
<accession>A0A6A6SIZ3</accession>
<dbReference type="EMBL" id="MU004589">
    <property type="protein sequence ID" value="KAF2647719.1"/>
    <property type="molecule type" value="Genomic_DNA"/>
</dbReference>